<dbReference type="EMBL" id="KN819364">
    <property type="protein sequence ID" value="KIJ12455.1"/>
    <property type="molecule type" value="Genomic_DNA"/>
</dbReference>
<protein>
    <recommendedName>
        <fullName evidence="4">Cyclosome subunit 5</fullName>
    </recommendedName>
</protein>
<accession>A0A0C9T9Z2</accession>
<sequence length="801" mass="85412">MDDVCPRPHKRQRTDHLTDSTEPSDPPPHSSSLTSVPTESSPPSLRPLPPQVLLLALPALLVHPPTHENYPFSLFLSLKALRICLELKALTADVECRAWAGLAEIGLRAIESGFSTSGEHEWANGLEAEVEKAIGKGLLIAQKHPSLRPLRHHLSLLNSQFAFQSNNTKFARALLRRLIASFMPSDPPSIVYMAHLALITQLTSTPPQPTTTTTSPTSGDKTSVLELQAALTAITTLSTLAAQNMHPAIEDLAAVLRVRVLVSAGMWDLVGEALEAAEKALCLVFHDAEDEGPAKGQESDKVKQEPPEALMRSYSITAQDVHDSAASQSQSQSKAPVPHPDTVPEPSPPKAAPSIPGPKATDSLTLSLTAHILILGTVYHTHAGRARFVELRLAALHTLMDGGPLVGGANLDGLVEVPLPGHGSIHVRTTHPRILFLLTFLVSAIAKRDPVGRRPKKRVFAEYGITQCREGREGNEGPVGINVPLWASQGDVDMIDDCALRIEADLLCELVAVSIQRSEFDAAENHLATLIAHTRTHNIFDAYAARIALHHAHLAHALGDTERAGTCYRVAADLDGACPVGSSVMSGGGFIAAAARAGEALLRIGLTTLHSPPPSSIPLADAQDVPRLDADTVALAKDATSRCSASSSAPLPALGALISAALSRSQIIRSKALLKHALSLLSAAGDNHLRALVLAVVGAQYVYTAPAHAMEVLAVCETLGAGMGATAKREKEGESAVVRTSEDSEGKNAIGNAPLRLWVGERFLELFKRSGKDKRVRKQEAFNAVYQSAVDNLGTPRTRLW</sequence>
<feature type="region of interest" description="Disordered" evidence="1">
    <location>
        <begin position="1"/>
        <end position="45"/>
    </location>
</feature>
<keyword evidence="3" id="KW-1185">Reference proteome</keyword>
<evidence type="ECO:0000313" key="2">
    <source>
        <dbReference type="EMBL" id="KIJ12455.1"/>
    </source>
</evidence>
<dbReference type="Proteomes" id="UP000053647">
    <property type="component" value="Unassembled WGS sequence"/>
</dbReference>
<dbReference type="AlphaFoldDB" id="A0A0C9T9Z2"/>
<organism evidence="2 3">
    <name type="scientific">Paxillus involutus ATCC 200175</name>
    <dbReference type="NCBI Taxonomy" id="664439"/>
    <lineage>
        <taxon>Eukaryota</taxon>
        <taxon>Fungi</taxon>
        <taxon>Dikarya</taxon>
        <taxon>Basidiomycota</taxon>
        <taxon>Agaricomycotina</taxon>
        <taxon>Agaricomycetes</taxon>
        <taxon>Agaricomycetidae</taxon>
        <taxon>Boletales</taxon>
        <taxon>Paxilineae</taxon>
        <taxon>Paxillaceae</taxon>
        <taxon>Paxillus</taxon>
    </lineage>
</organism>
<gene>
    <name evidence="2" type="ORF">PAXINDRAFT_118162</name>
</gene>
<feature type="compositionally biased region" description="Pro residues" evidence="1">
    <location>
        <begin position="337"/>
        <end position="351"/>
    </location>
</feature>
<evidence type="ECO:0000256" key="1">
    <source>
        <dbReference type="SAM" id="MobiDB-lite"/>
    </source>
</evidence>
<feature type="region of interest" description="Disordered" evidence="1">
    <location>
        <begin position="321"/>
        <end position="359"/>
    </location>
</feature>
<evidence type="ECO:0008006" key="4">
    <source>
        <dbReference type="Google" id="ProtNLM"/>
    </source>
</evidence>
<feature type="compositionally biased region" description="Low complexity" evidence="1">
    <location>
        <begin position="324"/>
        <end position="335"/>
    </location>
</feature>
<dbReference type="HOGENOM" id="CLU_010367_0_0_1"/>
<evidence type="ECO:0000313" key="3">
    <source>
        <dbReference type="Proteomes" id="UP000053647"/>
    </source>
</evidence>
<feature type="compositionally biased region" description="Low complexity" evidence="1">
    <location>
        <begin position="30"/>
        <end position="43"/>
    </location>
</feature>
<reference evidence="2 3" key="1">
    <citation type="submission" date="2014-06" db="EMBL/GenBank/DDBJ databases">
        <authorList>
            <consortium name="DOE Joint Genome Institute"/>
            <person name="Kuo A."/>
            <person name="Kohler A."/>
            <person name="Nagy L.G."/>
            <person name="Floudas D."/>
            <person name="Copeland A."/>
            <person name="Barry K.W."/>
            <person name="Cichocki N."/>
            <person name="Veneault-Fourrey C."/>
            <person name="LaButti K."/>
            <person name="Lindquist E.A."/>
            <person name="Lipzen A."/>
            <person name="Lundell T."/>
            <person name="Morin E."/>
            <person name="Murat C."/>
            <person name="Sun H."/>
            <person name="Tunlid A."/>
            <person name="Henrissat B."/>
            <person name="Grigoriev I.V."/>
            <person name="Hibbett D.S."/>
            <person name="Martin F."/>
            <person name="Nordberg H.P."/>
            <person name="Cantor M.N."/>
            <person name="Hua S.X."/>
        </authorList>
    </citation>
    <scope>NUCLEOTIDE SEQUENCE [LARGE SCALE GENOMIC DNA]</scope>
    <source>
        <strain evidence="2 3">ATCC 200175</strain>
    </source>
</reference>
<reference evidence="3" key="2">
    <citation type="submission" date="2015-01" db="EMBL/GenBank/DDBJ databases">
        <title>Evolutionary Origins and Diversification of the Mycorrhizal Mutualists.</title>
        <authorList>
            <consortium name="DOE Joint Genome Institute"/>
            <consortium name="Mycorrhizal Genomics Consortium"/>
            <person name="Kohler A."/>
            <person name="Kuo A."/>
            <person name="Nagy L.G."/>
            <person name="Floudas D."/>
            <person name="Copeland A."/>
            <person name="Barry K.W."/>
            <person name="Cichocki N."/>
            <person name="Veneault-Fourrey C."/>
            <person name="LaButti K."/>
            <person name="Lindquist E.A."/>
            <person name="Lipzen A."/>
            <person name="Lundell T."/>
            <person name="Morin E."/>
            <person name="Murat C."/>
            <person name="Riley R."/>
            <person name="Ohm R."/>
            <person name="Sun H."/>
            <person name="Tunlid A."/>
            <person name="Henrissat B."/>
            <person name="Grigoriev I.V."/>
            <person name="Hibbett D.S."/>
            <person name="Martin F."/>
        </authorList>
    </citation>
    <scope>NUCLEOTIDE SEQUENCE [LARGE SCALE GENOMIC DNA]</scope>
    <source>
        <strain evidence="3">ATCC 200175</strain>
    </source>
</reference>
<proteinExistence type="predicted"/>
<dbReference type="OrthoDB" id="5565328at2759"/>
<name>A0A0C9T9Z2_PAXIN</name>